<keyword evidence="3" id="KW-1185">Reference proteome</keyword>
<protein>
    <submittedName>
        <fullName evidence="2">Uncharacterized protein</fullName>
    </submittedName>
</protein>
<comment type="caution">
    <text evidence="2">The sequence shown here is derived from an EMBL/GenBank/DDBJ whole genome shotgun (WGS) entry which is preliminary data.</text>
</comment>
<accession>A0A5B7I2L3</accession>
<dbReference type="Proteomes" id="UP000324222">
    <property type="component" value="Unassembled WGS sequence"/>
</dbReference>
<dbReference type="AlphaFoldDB" id="A0A5B7I2L3"/>
<evidence type="ECO:0000313" key="2">
    <source>
        <dbReference type="EMBL" id="MPC76493.1"/>
    </source>
</evidence>
<evidence type="ECO:0000256" key="1">
    <source>
        <dbReference type="SAM" id="MobiDB-lite"/>
    </source>
</evidence>
<feature type="compositionally biased region" description="Polar residues" evidence="1">
    <location>
        <begin position="48"/>
        <end position="59"/>
    </location>
</feature>
<gene>
    <name evidence="2" type="ORF">E2C01_070908</name>
</gene>
<evidence type="ECO:0000313" key="3">
    <source>
        <dbReference type="Proteomes" id="UP000324222"/>
    </source>
</evidence>
<feature type="region of interest" description="Disordered" evidence="1">
    <location>
        <begin position="37"/>
        <end position="59"/>
    </location>
</feature>
<reference evidence="2 3" key="1">
    <citation type="submission" date="2019-05" db="EMBL/GenBank/DDBJ databases">
        <title>Another draft genome of Portunus trituberculatus and its Hox gene families provides insights of decapod evolution.</title>
        <authorList>
            <person name="Jeong J.-H."/>
            <person name="Song I."/>
            <person name="Kim S."/>
            <person name="Choi T."/>
            <person name="Kim D."/>
            <person name="Ryu S."/>
            <person name="Kim W."/>
        </authorList>
    </citation>
    <scope>NUCLEOTIDE SEQUENCE [LARGE SCALE GENOMIC DNA]</scope>
    <source>
        <tissue evidence="2">Muscle</tissue>
    </source>
</reference>
<dbReference type="EMBL" id="VSRR010043518">
    <property type="protein sequence ID" value="MPC76493.1"/>
    <property type="molecule type" value="Genomic_DNA"/>
</dbReference>
<proteinExistence type="predicted"/>
<name>A0A5B7I2L3_PORTR</name>
<organism evidence="2 3">
    <name type="scientific">Portunus trituberculatus</name>
    <name type="common">Swimming crab</name>
    <name type="synonym">Neptunus trituberculatus</name>
    <dbReference type="NCBI Taxonomy" id="210409"/>
    <lineage>
        <taxon>Eukaryota</taxon>
        <taxon>Metazoa</taxon>
        <taxon>Ecdysozoa</taxon>
        <taxon>Arthropoda</taxon>
        <taxon>Crustacea</taxon>
        <taxon>Multicrustacea</taxon>
        <taxon>Malacostraca</taxon>
        <taxon>Eumalacostraca</taxon>
        <taxon>Eucarida</taxon>
        <taxon>Decapoda</taxon>
        <taxon>Pleocyemata</taxon>
        <taxon>Brachyura</taxon>
        <taxon>Eubrachyura</taxon>
        <taxon>Portunoidea</taxon>
        <taxon>Portunidae</taxon>
        <taxon>Portuninae</taxon>
        <taxon>Portunus</taxon>
    </lineage>
</organism>
<sequence length="59" mass="6696">MLNSFPSKVGVEMIQETKHRGERVPRRDSLHPRRCGQHEMAWPKQLTPVLSSQLSGAVT</sequence>